<dbReference type="STRING" id="1123281.SAMN02745180_01928"/>
<sequence length="126" mass="14345">MNDINIKQLETRLINTSLQKPNIKVNQSKNFEDVLKKIQSNNDEIKFSKHAIDRMNERDVKLDGYEVVKLEEAFKKAEEKGINEALILIGDKGFIASVRNKTVITTISNDKLKENVFTNIDGAVIL</sequence>
<protein>
    <submittedName>
        <fullName evidence="1">Flagellar operon protein</fullName>
    </submittedName>
</protein>
<name>A0A1M5Y005_9FIRM</name>
<keyword evidence="1" id="KW-0966">Cell projection</keyword>
<organism evidence="1 2">
    <name type="scientific">Sporanaerobacter acetigenes DSM 13106</name>
    <dbReference type="NCBI Taxonomy" id="1123281"/>
    <lineage>
        <taxon>Bacteria</taxon>
        <taxon>Bacillati</taxon>
        <taxon>Bacillota</taxon>
        <taxon>Tissierellia</taxon>
        <taxon>Tissierellales</taxon>
        <taxon>Sporanaerobacteraceae</taxon>
        <taxon>Sporanaerobacter</taxon>
    </lineage>
</organism>
<dbReference type="EMBL" id="FQXR01000008">
    <property type="protein sequence ID" value="SHI05296.1"/>
    <property type="molecule type" value="Genomic_DNA"/>
</dbReference>
<keyword evidence="2" id="KW-1185">Reference proteome</keyword>
<keyword evidence="1" id="KW-0969">Cilium</keyword>
<evidence type="ECO:0000313" key="1">
    <source>
        <dbReference type="EMBL" id="SHI05296.1"/>
    </source>
</evidence>
<dbReference type="Proteomes" id="UP000184389">
    <property type="component" value="Unassembled WGS sequence"/>
</dbReference>
<dbReference type="NCBIfam" id="TIGR02530">
    <property type="entry name" value="flg_new"/>
    <property type="match status" value="1"/>
</dbReference>
<reference evidence="1 2" key="1">
    <citation type="submission" date="2016-11" db="EMBL/GenBank/DDBJ databases">
        <authorList>
            <person name="Jaros S."/>
            <person name="Januszkiewicz K."/>
            <person name="Wedrychowicz H."/>
        </authorList>
    </citation>
    <scope>NUCLEOTIDE SEQUENCE [LARGE SCALE GENOMIC DNA]</scope>
    <source>
        <strain evidence="1 2">DSM 13106</strain>
    </source>
</reference>
<dbReference type="RefSeq" id="WP_072744581.1">
    <property type="nucleotide sequence ID" value="NZ_FQXR01000008.1"/>
</dbReference>
<keyword evidence="1" id="KW-0282">Flagellum</keyword>
<dbReference type="Pfam" id="PF12611">
    <property type="entry name" value="Flagellar_put"/>
    <property type="match status" value="1"/>
</dbReference>
<dbReference type="InterPro" id="IPR013367">
    <property type="entry name" value="Flagellar_put"/>
</dbReference>
<accession>A0A1M5Y005</accession>
<dbReference type="AlphaFoldDB" id="A0A1M5Y005"/>
<evidence type="ECO:0000313" key="2">
    <source>
        <dbReference type="Proteomes" id="UP000184389"/>
    </source>
</evidence>
<proteinExistence type="predicted"/>
<gene>
    <name evidence="1" type="ORF">SAMN02745180_01928</name>
</gene>
<dbReference type="OrthoDB" id="165650at2"/>